<evidence type="ECO:0000313" key="2">
    <source>
        <dbReference type="EMBL" id="KAG5535008.1"/>
    </source>
</evidence>
<organism evidence="2 3">
    <name type="scientific">Rhododendron griersonianum</name>
    <dbReference type="NCBI Taxonomy" id="479676"/>
    <lineage>
        <taxon>Eukaryota</taxon>
        <taxon>Viridiplantae</taxon>
        <taxon>Streptophyta</taxon>
        <taxon>Embryophyta</taxon>
        <taxon>Tracheophyta</taxon>
        <taxon>Spermatophyta</taxon>
        <taxon>Magnoliopsida</taxon>
        <taxon>eudicotyledons</taxon>
        <taxon>Gunneridae</taxon>
        <taxon>Pentapetalae</taxon>
        <taxon>asterids</taxon>
        <taxon>Ericales</taxon>
        <taxon>Ericaceae</taxon>
        <taxon>Ericoideae</taxon>
        <taxon>Rhodoreae</taxon>
        <taxon>Rhododendron</taxon>
    </lineage>
</organism>
<gene>
    <name evidence="2" type="ORF">RHGRI_022948</name>
</gene>
<dbReference type="PANTHER" id="PTHR47295">
    <property type="entry name" value="EG45-LIKE DOMAIN CONTAINING PROTEIN 1-RELATED"/>
    <property type="match status" value="1"/>
</dbReference>
<feature type="domain" description="Expansin-like EG45" evidence="1">
    <location>
        <begin position="1"/>
        <end position="75"/>
    </location>
</feature>
<dbReference type="EMBL" id="JACTNZ010000008">
    <property type="protein sequence ID" value="KAG5535008.1"/>
    <property type="molecule type" value="Genomic_DNA"/>
</dbReference>
<dbReference type="AlphaFoldDB" id="A0AAV6J3E0"/>
<accession>A0AAV6J3E0</accession>
<dbReference type="InterPro" id="IPR007112">
    <property type="entry name" value="Expansin/allergen_DPBB_dom"/>
</dbReference>
<dbReference type="InterPro" id="IPR044206">
    <property type="entry name" value="EGC1/2"/>
</dbReference>
<evidence type="ECO:0000313" key="3">
    <source>
        <dbReference type="Proteomes" id="UP000823749"/>
    </source>
</evidence>
<proteinExistence type="predicted"/>
<reference evidence="2" key="1">
    <citation type="submission" date="2020-08" db="EMBL/GenBank/DDBJ databases">
        <title>Plant Genome Project.</title>
        <authorList>
            <person name="Zhang R.-G."/>
        </authorList>
    </citation>
    <scope>NUCLEOTIDE SEQUENCE</scope>
    <source>
        <strain evidence="2">WSP0</strain>
        <tissue evidence="2">Leaf</tissue>
    </source>
</reference>
<sequence>MWDGPKICGRKYSIVCTGSAMEGVPESPCTGGGVVVTIVDMCLATESCGNFGLSAAAFSQISRDTDFPIAINYTE</sequence>
<dbReference type="InterPro" id="IPR036908">
    <property type="entry name" value="RlpA-like_sf"/>
</dbReference>
<dbReference type="PANTHER" id="PTHR47295:SF10">
    <property type="entry name" value="EG45-LIKE DOMAIN CONTAINING PROTEIN"/>
    <property type="match status" value="1"/>
</dbReference>
<comment type="caution">
    <text evidence="2">The sequence shown here is derived from an EMBL/GenBank/DDBJ whole genome shotgun (WGS) entry which is preliminary data.</text>
</comment>
<dbReference type="Proteomes" id="UP000823749">
    <property type="component" value="Chromosome 8"/>
</dbReference>
<dbReference type="GO" id="GO:0048046">
    <property type="term" value="C:apoplast"/>
    <property type="evidence" value="ECO:0007669"/>
    <property type="project" value="InterPro"/>
</dbReference>
<dbReference type="GO" id="GO:0009627">
    <property type="term" value="P:systemic acquired resistance"/>
    <property type="evidence" value="ECO:0007669"/>
    <property type="project" value="InterPro"/>
</dbReference>
<name>A0AAV6J3E0_9ERIC</name>
<keyword evidence="3" id="KW-1185">Reference proteome</keyword>
<dbReference type="Gene3D" id="2.40.40.10">
    <property type="entry name" value="RlpA-like domain"/>
    <property type="match status" value="1"/>
</dbReference>
<dbReference type="SUPFAM" id="SSF50685">
    <property type="entry name" value="Barwin-like endoglucanases"/>
    <property type="match status" value="1"/>
</dbReference>
<evidence type="ECO:0000259" key="1">
    <source>
        <dbReference type="PROSITE" id="PS50842"/>
    </source>
</evidence>
<dbReference type="PROSITE" id="PS50842">
    <property type="entry name" value="EXPANSIN_EG45"/>
    <property type="match status" value="1"/>
</dbReference>
<protein>
    <recommendedName>
        <fullName evidence="1">Expansin-like EG45 domain-containing protein</fullName>
    </recommendedName>
</protein>